<reference evidence="2" key="1">
    <citation type="journal article" date="2011" name="Nat. Genet.">
        <title>The Arabidopsis lyrata genome sequence and the basis of rapid genome size change.</title>
        <authorList>
            <person name="Hu T.T."/>
            <person name="Pattyn P."/>
            <person name="Bakker E.G."/>
            <person name="Cao J."/>
            <person name="Cheng J.-F."/>
            <person name="Clark R.M."/>
            <person name="Fahlgren N."/>
            <person name="Fawcett J.A."/>
            <person name="Grimwood J."/>
            <person name="Gundlach H."/>
            <person name="Haberer G."/>
            <person name="Hollister J.D."/>
            <person name="Ossowski S."/>
            <person name="Ottilar R.P."/>
            <person name="Salamov A.A."/>
            <person name="Schneeberger K."/>
            <person name="Spannagl M."/>
            <person name="Wang X."/>
            <person name="Yang L."/>
            <person name="Nasrallah M.E."/>
            <person name="Bergelson J."/>
            <person name="Carrington J.C."/>
            <person name="Gaut B.S."/>
            <person name="Schmutz J."/>
            <person name="Mayer K.F.X."/>
            <person name="Van de Peer Y."/>
            <person name="Grigoriev I.V."/>
            <person name="Nordborg M."/>
            <person name="Weigel D."/>
            <person name="Guo Y.-L."/>
        </authorList>
    </citation>
    <scope>NUCLEOTIDE SEQUENCE [LARGE SCALE GENOMIC DNA]</scope>
    <source>
        <strain evidence="2">cv. MN47</strain>
    </source>
</reference>
<evidence type="ECO:0000313" key="1">
    <source>
        <dbReference type="EMBL" id="EFH62023.1"/>
    </source>
</evidence>
<dbReference type="Proteomes" id="UP000008694">
    <property type="component" value="Unassembled WGS sequence"/>
</dbReference>
<accession>D7L834</accession>
<organism evidence="2">
    <name type="scientific">Arabidopsis lyrata subsp. lyrata</name>
    <name type="common">Lyre-leaved rock-cress</name>
    <dbReference type="NCBI Taxonomy" id="81972"/>
    <lineage>
        <taxon>Eukaryota</taxon>
        <taxon>Viridiplantae</taxon>
        <taxon>Streptophyta</taxon>
        <taxon>Embryophyta</taxon>
        <taxon>Tracheophyta</taxon>
        <taxon>Spermatophyta</taxon>
        <taxon>Magnoliopsida</taxon>
        <taxon>eudicotyledons</taxon>
        <taxon>Gunneridae</taxon>
        <taxon>Pentapetalae</taxon>
        <taxon>rosids</taxon>
        <taxon>malvids</taxon>
        <taxon>Brassicales</taxon>
        <taxon>Brassicaceae</taxon>
        <taxon>Camelineae</taxon>
        <taxon>Arabidopsis</taxon>
    </lineage>
</organism>
<dbReference type="KEGG" id="aly:9321830"/>
<evidence type="ECO:0000313" key="2">
    <source>
        <dbReference type="Proteomes" id="UP000008694"/>
    </source>
</evidence>
<gene>
    <name evidence="1" type="ORF">ARALYDRAFT_319272</name>
</gene>
<proteinExistence type="predicted"/>
<name>D7L834_ARALL</name>
<keyword evidence="2" id="KW-1185">Reference proteome</keyword>
<dbReference type="OrthoDB" id="1099220at2759"/>
<dbReference type="Gramene" id="fgenesh1_pm.C_scaffold_3002288">
    <property type="protein sequence ID" value="fgenesh1_pm.C_scaffold_3002288"/>
    <property type="gene ID" value="fgenesh1_pm.C_scaffold_3002288"/>
</dbReference>
<protein>
    <submittedName>
        <fullName evidence="1">Expressed protein</fullName>
    </submittedName>
</protein>
<dbReference type="AlphaFoldDB" id="D7L834"/>
<sequence length="76" mass="8753">MEKISMKFAFVAFFVVTFVMCIITIQNVEARRVLSEEIPQIALHRDENRWGLGCKKGCHLICYAPDPTFPICRCIC</sequence>
<dbReference type="HOGENOM" id="CLU_195516_0_0_1"/>
<dbReference type="EMBL" id="GL348715">
    <property type="protein sequence ID" value="EFH62023.1"/>
    <property type="molecule type" value="Genomic_DNA"/>
</dbReference>